<feature type="compositionally biased region" description="Basic and acidic residues" evidence="1">
    <location>
        <begin position="66"/>
        <end position="92"/>
    </location>
</feature>
<gene>
    <name evidence="2" type="ORF">GOP47_0018192</name>
</gene>
<feature type="region of interest" description="Disordered" evidence="1">
    <location>
        <begin position="1"/>
        <end position="102"/>
    </location>
</feature>
<organism evidence="2 3">
    <name type="scientific">Adiantum capillus-veneris</name>
    <name type="common">Maidenhair fern</name>
    <dbReference type="NCBI Taxonomy" id="13818"/>
    <lineage>
        <taxon>Eukaryota</taxon>
        <taxon>Viridiplantae</taxon>
        <taxon>Streptophyta</taxon>
        <taxon>Embryophyta</taxon>
        <taxon>Tracheophyta</taxon>
        <taxon>Polypodiopsida</taxon>
        <taxon>Polypodiidae</taxon>
        <taxon>Polypodiales</taxon>
        <taxon>Pteridineae</taxon>
        <taxon>Pteridaceae</taxon>
        <taxon>Vittarioideae</taxon>
        <taxon>Adiantum</taxon>
    </lineage>
</organism>
<evidence type="ECO:0000313" key="3">
    <source>
        <dbReference type="Proteomes" id="UP000886520"/>
    </source>
</evidence>
<feature type="compositionally biased region" description="Basic and acidic residues" evidence="1">
    <location>
        <begin position="41"/>
        <end position="51"/>
    </location>
</feature>
<dbReference type="AlphaFoldDB" id="A0A9D4UHR1"/>
<accession>A0A9D4UHR1</accession>
<proteinExistence type="predicted"/>
<evidence type="ECO:0000313" key="2">
    <source>
        <dbReference type="EMBL" id="KAI5067664.1"/>
    </source>
</evidence>
<feature type="compositionally biased region" description="Polar residues" evidence="1">
    <location>
        <begin position="1"/>
        <end position="11"/>
    </location>
</feature>
<name>A0A9D4UHR1_ADICA</name>
<evidence type="ECO:0000256" key="1">
    <source>
        <dbReference type="SAM" id="MobiDB-lite"/>
    </source>
</evidence>
<reference evidence="2" key="1">
    <citation type="submission" date="2021-01" db="EMBL/GenBank/DDBJ databases">
        <title>Adiantum capillus-veneris genome.</title>
        <authorList>
            <person name="Fang Y."/>
            <person name="Liao Q."/>
        </authorList>
    </citation>
    <scope>NUCLEOTIDE SEQUENCE</scope>
    <source>
        <strain evidence="2">H3</strain>
        <tissue evidence="2">Leaf</tissue>
    </source>
</reference>
<protein>
    <submittedName>
        <fullName evidence="2">Uncharacterized protein</fullName>
    </submittedName>
</protein>
<sequence>MSYATTVSAHSQRQHAGGLAHSSAKPQHQKMAEKPLAVVREVYRRRDRAGVEEQPPGIPPEMTAQDESREPDLGAEQPSERLQEEEAPHADTVKIQQRHLLQ</sequence>
<keyword evidence="3" id="KW-1185">Reference proteome</keyword>
<dbReference type="Proteomes" id="UP000886520">
    <property type="component" value="Chromosome 17"/>
</dbReference>
<dbReference type="EMBL" id="JABFUD020000017">
    <property type="protein sequence ID" value="KAI5067664.1"/>
    <property type="molecule type" value="Genomic_DNA"/>
</dbReference>
<dbReference type="OrthoDB" id="2005135at2759"/>
<comment type="caution">
    <text evidence="2">The sequence shown here is derived from an EMBL/GenBank/DDBJ whole genome shotgun (WGS) entry which is preliminary data.</text>
</comment>